<dbReference type="PROSITE" id="PS51257">
    <property type="entry name" value="PROKAR_LIPOPROTEIN"/>
    <property type="match status" value="1"/>
</dbReference>
<evidence type="ECO:0000256" key="2">
    <source>
        <dbReference type="ARBA" id="ARBA00022729"/>
    </source>
</evidence>
<proteinExistence type="inferred from homology"/>
<keyword evidence="10" id="KW-1185">Reference proteome</keyword>
<feature type="chain" id="PRO_5026156090" description="Lipoprotein" evidence="8">
    <location>
        <begin position="28"/>
        <end position="285"/>
    </location>
</feature>
<evidence type="ECO:0000256" key="1">
    <source>
        <dbReference type="ARBA" id="ARBA00004635"/>
    </source>
</evidence>
<organism evidence="9 10">
    <name type="scientific">Propioniciclava coleopterorum</name>
    <dbReference type="NCBI Taxonomy" id="2714937"/>
    <lineage>
        <taxon>Bacteria</taxon>
        <taxon>Bacillati</taxon>
        <taxon>Actinomycetota</taxon>
        <taxon>Actinomycetes</taxon>
        <taxon>Propionibacteriales</taxon>
        <taxon>Propionibacteriaceae</taxon>
        <taxon>Propioniciclava</taxon>
    </lineage>
</organism>
<sequence length="285" mass="30151">MFRRLITTVAALVTTGLVMTGCGAANAGAPDPSKPLRIMADVTPHALLLKEAEKQGLLGDVKIQVTEISGDIDPNQLVNAGDLDANFFQHVPYLTDWNAKHSGADLVALAPIHVEPLGLYSKKAKLDAVPEGAVIAIPADATNQARALFLLQDAGLITLDVKADQPGLDYSQITPEKNVTGNPKNVGWLKIDRPQLAATLDDPKVQLSVINGNYALEAGLTPATDALALESAENNPYANVLVVKAGLKDDPRVKKVDEALTSPQLRQFITDTFKGSVLPAEGSGK</sequence>
<keyword evidence="3" id="KW-0472">Membrane</keyword>
<dbReference type="PIRSF" id="PIRSF002854">
    <property type="entry name" value="MetQ"/>
    <property type="match status" value="1"/>
</dbReference>
<keyword evidence="2 8" id="KW-0732">Signal</keyword>
<dbReference type="AlphaFoldDB" id="A0A6G7Y2I2"/>
<keyword evidence="5 6" id="KW-0449">Lipoprotein</keyword>
<evidence type="ECO:0000313" key="10">
    <source>
        <dbReference type="Proteomes" id="UP000501058"/>
    </source>
</evidence>
<evidence type="ECO:0000256" key="3">
    <source>
        <dbReference type="ARBA" id="ARBA00023136"/>
    </source>
</evidence>
<name>A0A6G7Y2I2_9ACTN</name>
<feature type="lipid moiety-binding region" description="S-diacylglycerol cysteine" evidence="7">
    <location>
        <position position="22"/>
    </location>
</feature>
<accession>A0A6G7Y2I2</accession>
<comment type="subcellular location">
    <subcellularLocation>
        <location evidence="1">Membrane</location>
        <topology evidence="1">Lipid-anchor</topology>
    </subcellularLocation>
</comment>
<dbReference type="GO" id="GO:0016020">
    <property type="term" value="C:membrane"/>
    <property type="evidence" value="ECO:0007669"/>
    <property type="project" value="UniProtKB-SubCell"/>
</dbReference>
<dbReference type="InterPro" id="IPR004872">
    <property type="entry name" value="Lipoprotein_NlpA"/>
</dbReference>
<dbReference type="Proteomes" id="UP000501058">
    <property type="component" value="Chromosome"/>
</dbReference>
<reference evidence="9 10" key="1">
    <citation type="submission" date="2020-03" db="EMBL/GenBank/DDBJ databases">
        <title>Propioniciclava sp. nov., isolated from Hydrophilus acuminatus.</title>
        <authorList>
            <person name="Hyun D.-W."/>
            <person name="Bae J.-W."/>
        </authorList>
    </citation>
    <scope>NUCLEOTIDE SEQUENCE [LARGE SCALE GENOMIC DNA]</scope>
    <source>
        <strain evidence="9 10">HDW11</strain>
    </source>
</reference>
<evidence type="ECO:0000256" key="7">
    <source>
        <dbReference type="PIRSR" id="PIRSR002854-1"/>
    </source>
</evidence>
<keyword evidence="4" id="KW-0564">Palmitate</keyword>
<dbReference type="Gene3D" id="3.40.190.10">
    <property type="entry name" value="Periplasmic binding protein-like II"/>
    <property type="match status" value="2"/>
</dbReference>
<gene>
    <name evidence="9" type="ORF">G7070_00175</name>
</gene>
<dbReference type="PANTHER" id="PTHR30429">
    <property type="entry name" value="D-METHIONINE-BINDING LIPOPROTEIN METQ"/>
    <property type="match status" value="1"/>
</dbReference>
<comment type="similarity">
    <text evidence="6">Belongs to the nlpA lipoprotein family.</text>
</comment>
<evidence type="ECO:0000313" key="9">
    <source>
        <dbReference type="EMBL" id="QIK70983.1"/>
    </source>
</evidence>
<protein>
    <recommendedName>
        <fullName evidence="6">Lipoprotein</fullName>
    </recommendedName>
</protein>
<evidence type="ECO:0000256" key="5">
    <source>
        <dbReference type="ARBA" id="ARBA00023288"/>
    </source>
</evidence>
<feature type="signal peptide" evidence="8">
    <location>
        <begin position="1"/>
        <end position="27"/>
    </location>
</feature>
<dbReference type="KEGG" id="prv:G7070_00175"/>
<evidence type="ECO:0000256" key="6">
    <source>
        <dbReference type="PIRNR" id="PIRNR002854"/>
    </source>
</evidence>
<dbReference type="SUPFAM" id="SSF53850">
    <property type="entry name" value="Periplasmic binding protein-like II"/>
    <property type="match status" value="1"/>
</dbReference>
<evidence type="ECO:0000256" key="4">
    <source>
        <dbReference type="ARBA" id="ARBA00023139"/>
    </source>
</evidence>
<dbReference type="Pfam" id="PF03180">
    <property type="entry name" value="Lipoprotein_9"/>
    <property type="match status" value="1"/>
</dbReference>
<dbReference type="EMBL" id="CP049865">
    <property type="protein sequence ID" value="QIK70983.1"/>
    <property type="molecule type" value="Genomic_DNA"/>
</dbReference>
<dbReference type="PANTHER" id="PTHR30429:SF0">
    <property type="entry name" value="METHIONINE-BINDING LIPOPROTEIN METQ"/>
    <property type="match status" value="1"/>
</dbReference>
<evidence type="ECO:0000256" key="8">
    <source>
        <dbReference type="SAM" id="SignalP"/>
    </source>
</evidence>